<dbReference type="EMBL" id="HG671295">
    <property type="protein sequence ID" value="CDI80702.1"/>
    <property type="molecule type" value="Genomic_DNA"/>
</dbReference>
<reference evidence="1" key="1">
    <citation type="submission" date="2013-10" db="EMBL/GenBank/DDBJ databases">
        <title>Genomic analysis of the causative agents of coccidiosis in chickens.</title>
        <authorList>
            <person name="Reid A.J."/>
            <person name="Blake D."/>
            <person name="Billington K."/>
            <person name="Browne H."/>
            <person name="Dunn M."/>
            <person name="Hung S."/>
            <person name="Kawahara F."/>
            <person name="Miranda-Saavedra D."/>
            <person name="Mourier T."/>
            <person name="Nagra H."/>
            <person name="Otto T.D."/>
            <person name="Rawlings N."/>
            <person name="Sanchez A."/>
            <person name="Sanders M."/>
            <person name="Subramaniam C."/>
            <person name="Tay Y."/>
            <person name="Dear P."/>
            <person name="Doerig C."/>
            <person name="Gruber A."/>
            <person name="Parkinson J."/>
            <person name="Shirley M."/>
            <person name="Wan K.L."/>
            <person name="Berriman M."/>
            <person name="Tomley F."/>
            <person name="Pain A."/>
        </authorList>
    </citation>
    <scope>NUCLEOTIDE SEQUENCE</scope>
    <source>
        <strain evidence="1">Houghton</strain>
    </source>
</reference>
<gene>
    <name evidence="1" type="ORF">EAH_00054790</name>
</gene>
<organism evidence="1 2">
    <name type="scientific">Eimeria acervulina</name>
    <name type="common">Coccidian parasite</name>
    <dbReference type="NCBI Taxonomy" id="5801"/>
    <lineage>
        <taxon>Eukaryota</taxon>
        <taxon>Sar</taxon>
        <taxon>Alveolata</taxon>
        <taxon>Apicomplexa</taxon>
        <taxon>Conoidasida</taxon>
        <taxon>Coccidia</taxon>
        <taxon>Eucoccidiorida</taxon>
        <taxon>Eimeriorina</taxon>
        <taxon>Eimeriidae</taxon>
        <taxon>Eimeria</taxon>
    </lineage>
</organism>
<name>U6GMB1_EIMAC</name>
<evidence type="ECO:0000313" key="2">
    <source>
        <dbReference type="Proteomes" id="UP000018050"/>
    </source>
</evidence>
<protein>
    <submittedName>
        <fullName evidence="1">Uncharacterized protein</fullName>
    </submittedName>
</protein>
<dbReference type="RefSeq" id="XP_013249371.1">
    <property type="nucleotide sequence ID" value="XM_013393917.1"/>
</dbReference>
<reference evidence="1" key="2">
    <citation type="submission" date="2013-10" db="EMBL/GenBank/DDBJ databases">
        <authorList>
            <person name="Aslett M."/>
        </authorList>
    </citation>
    <scope>NUCLEOTIDE SEQUENCE</scope>
    <source>
        <strain evidence="1">Houghton</strain>
    </source>
</reference>
<keyword evidence="2" id="KW-1185">Reference proteome</keyword>
<proteinExistence type="predicted"/>
<dbReference type="VEuPathDB" id="ToxoDB:EAH_00054790"/>
<dbReference type="Proteomes" id="UP000018050">
    <property type="component" value="Unassembled WGS sequence"/>
</dbReference>
<accession>U6GMB1</accession>
<dbReference type="GeneID" id="25273549"/>
<dbReference type="AlphaFoldDB" id="U6GMB1"/>
<evidence type="ECO:0000313" key="1">
    <source>
        <dbReference type="EMBL" id="CDI80702.1"/>
    </source>
</evidence>
<sequence>MFPWKLADLILQGVRASFTSKYSVVGVFKVKVGFLNIHKQLFMLLEAERTPQPENTTQTIDPDSLQTLYCKGSLHVVLLATAFQRLCEAAGGSFADFPNRFKKTAFMQCAEIRSNTLLPHEVRGRQPAPTSSQAMVFQCRPGELKVRRLTTALLFYKRTYGKEG</sequence>